<dbReference type="EMBL" id="JACASF010000001">
    <property type="protein sequence ID" value="KAF6501037.1"/>
    <property type="molecule type" value="Genomic_DNA"/>
</dbReference>
<keyword evidence="2" id="KW-1185">Reference proteome</keyword>
<name>A0A7J8JW03_MOLMO</name>
<evidence type="ECO:0000313" key="2">
    <source>
        <dbReference type="Proteomes" id="UP000550707"/>
    </source>
</evidence>
<gene>
    <name evidence="1" type="ORF">HJG59_008028</name>
</gene>
<comment type="caution">
    <text evidence="1">The sequence shown here is derived from an EMBL/GenBank/DDBJ whole genome shotgun (WGS) entry which is preliminary data.</text>
</comment>
<protein>
    <submittedName>
        <fullName evidence="1">Uncharacterized protein</fullName>
    </submittedName>
</protein>
<organism evidence="1 2">
    <name type="scientific">Molossus molossus</name>
    <name type="common">Pallas' mastiff bat</name>
    <name type="synonym">Vespertilio molossus</name>
    <dbReference type="NCBI Taxonomy" id="27622"/>
    <lineage>
        <taxon>Eukaryota</taxon>
        <taxon>Metazoa</taxon>
        <taxon>Chordata</taxon>
        <taxon>Craniata</taxon>
        <taxon>Vertebrata</taxon>
        <taxon>Euteleostomi</taxon>
        <taxon>Mammalia</taxon>
        <taxon>Eutheria</taxon>
        <taxon>Laurasiatheria</taxon>
        <taxon>Chiroptera</taxon>
        <taxon>Yangochiroptera</taxon>
        <taxon>Molossidae</taxon>
        <taxon>Molossus</taxon>
    </lineage>
</organism>
<dbReference type="Proteomes" id="UP000550707">
    <property type="component" value="Unassembled WGS sequence"/>
</dbReference>
<sequence>MLFKSNLAHLQPYLPRLPAKPVRSGLPPSPLTQRPWSGPRVCVLNKSRVLCRHLKLEQLRNSQWLARLGRAVRQEQFLPCGEDAEAGNLSRWDRPLVENFSLWFSHNILLPGLFSAPALPQPLKLAENLTAALLLEPAQPNPLLNTESIRLASNEAADQLLGSCSQCDV</sequence>
<reference evidence="1 2" key="1">
    <citation type="journal article" date="2020" name="Nature">
        <title>Six reference-quality genomes reveal evolution of bat adaptations.</title>
        <authorList>
            <person name="Jebb D."/>
            <person name="Huang Z."/>
            <person name="Pippel M."/>
            <person name="Hughes G.M."/>
            <person name="Lavrichenko K."/>
            <person name="Devanna P."/>
            <person name="Winkler S."/>
            <person name="Jermiin L.S."/>
            <person name="Skirmuntt E.C."/>
            <person name="Katzourakis A."/>
            <person name="Burkitt-Gray L."/>
            <person name="Ray D.A."/>
            <person name="Sullivan K.A.M."/>
            <person name="Roscito J.G."/>
            <person name="Kirilenko B.M."/>
            <person name="Davalos L.M."/>
            <person name="Corthals A.P."/>
            <person name="Power M.L."/>
            <person name="Jones G."/>
            <person name="Ransome R.D."/>
            <person name="Dechmann D.K.N."/>
            <person name="Locatelli A.G."/>
            <person name="Puechmaille S.J."/>
            <person name="Fedrigo O."/>
            <person name="Jarvis E.D."/>
            <person name="Hiller M."/>
            <person name="Vernes S.C."/>
            <person name="Myers E.W."/>
            <person name="Teeling E.C."/>
        </authorList>
    </citation>
    <scope>NUCLEOTIDE SEQUENCE [LARGE SCALE GENOMIC DNA]</scope>
    <source>
        <strain evidence="1">MMolMol1</strain>
        <tissue evidence="1">Muscle</tissue>
    </source>
</reference>
<accession>A0A7J8JW03</accession>
<dbReference type="InParanoid" id="A0A7J8JW03"/>
<evidence type="ECO:0000313" key="1">
    <source>
        <dbReference type="EMBL" id="KAF6501037.1"/>
    </source>
</evidence>
<dbReference type="AlphaFoldDB" id="A0A7J8JW03"/>
<proteinExistence type="predicted"/>